<proteinExistence type="predicted"/>
<evidence type="ECO:0000313" key="3">
    <source>
        <dbReference type="Proteomes" id="UP001501442"/>
    </source>
</evidence>
<dbReference type="SMART" id="SM00530">
    <property type="entry name" value="HTH_XRE"/>
    <property type="match status" value="1"/>
</dbReference>
<dbReference type="RefSeq" id="WP_345440619.1">
    <property type="nucleotide sequence ID" value="NZ_BAABHK010000020.1"/>
</dbReference>
<dbReference type="SUPFAM" id="SSF47413">
    <property type="entry name" value="lambda repressor-like DNA-binding domains"/>
    <property type="match status" value="1"/>
</dbReference>
<dbReference type="InterPro" id="IPR010982">
    <property type="entry name" value="Lambda_DNA-bd_dom_sf"/>
</dbReference>
<protein>
    <submittedName>
        <fullName evidence="2">Helix-turn-helix transcriptional regulator</fullName>
    </submittedName>
</protein>
<dbReference type="Pfam" id="PF13560">
    <property type="entry name" value="HTH_31"/>
    <property type="match status" value="1"/>
</dbReference>
<feature type="domain" description="HTH cro/C1-type" evidence="1">
    <location>
        <begin position="21"/>
        <end position="54"/>
    </location>
</feature>
<keyword evidence="3" id="KW-1185">Reference proteome</keyword>
<dbReference type="Proteomes" id="UP001501442">
    <property type="component" value="Unassembled WGS sequence"/>
</dbReference>
<comment type="caution">
    <text evidence="2">The sequence shown here is derived from an EMBL/GenBank/DDBJ whole genome shotgun (WGS) entry which is preliminary data.</text>
</comment>
<name>A0ABP8USH7_9ACTN</name>
<dbReference type="PROSITE" id="PS50943">
    <property type="entry name" value="HTH_CROC1"/>
    <property type="match status" value="1"/>
</dbReference>
<evidence type="ECO:0000259" key="1">
    <source>
        <dbReference type="PROSITE" id="PS50943"/>
    </source>
</evidence>
<organism evidence="2 3">
    <name type="scientific">Actinoallomurus vinaceus</name>
    <dbReference type="NCBI Taxonomy" id="1080074"/>
    <lineage>
        <taxon>Bacteria</taxon>
        <taxon>Bacillati</taxon>
        <taxon>Actinomycetota</taxon>
        <taxon>Actinomycetes</taxon>
        <taxon>Streptosporangiales</taxon>
        <taxon>Thermomonosporaceae</taxon>
        <taxon>Actinoallomurus</taxon>
    </lineage>
</organism>
<reference evidence="3" key="1">
    <citation type="journal article" date="2019" name="Int. J. Syst. Evol. Microbiol.">
        <title>The Global Catalogue of Microorganisms (GCM) 10K type strain sequencing project: providing services to taxonomists for standard genome sequencing and annotation.</title>
        <authorList>
            <consortium name="The Broad Institute Genomics Platform"/>
            <consortium name="The Broad Institute Genome Sequencing Center for Infectious Disease"/>
            <person name="Wu L."/>
            <person name="Ma J."/>
        </authorList>
    </citation>
    <scope>NUCLEOTIDE SEQUENCE [LARGE SCALE GENOMIC DNA]</scope>
    <source>
        <strain evidence="3">JCM 17939</strain>
    </source>
</reference>
<gene>
    <name evidence="2" type="ORF">GCM10023196_091580</name>
</gene>
<accession>A0ABP8USH7</accession>
<sequence>MSQADDIDPDRSLQEWMAYALRKRRAAAGMSQRDLAKRATLSESGVKHLEAGRRPFRRAHAELFDTLFDTDGFFVRLWTHSQREHDREWFRRYTGYERRADEIRIFQPLVIPGLFQTPAYARALLEPGRLPDLDGTVSARIARQEILDRADAPEVWALITEAVLRTPIGGTEVFREQLGQLLKIAKRPNVTIQVIPMSAGAHIGFDGGFVLLSIEDERVAFVEAQLSGRLIRDEGEVRELAVRYDRIRAKALSEDDSLSLIASIVEAL</sequence>
<evidence type="ECO:0000313" key="2">
    <source>
        <dbReference type="EMBL" id="GAA4637509.1"/>
    </source>
</evidence>
<dbReference type="Gene3D" id="1.10.260.40">
    <property type="entry name" value="lambda repressor-like DNA-binding domains"/>
    <property type="match status" value="1"/>
</dbReference>
<dbReference type="InterPro" id="IPR043917">
    <property type="entry name" value="DUF5753"/>
</dbReference>
<dbReference type="EMBL" id="BAABHK010000020">
    <property type="protein sequence ID" value="GAA4637509.1"/>
    <property type="molecule type" value="Genomic_DNA"/>
</dbReference>
<dbReference type="InterPro" id="IPR001387">
    <property type="entry name" value="Cro/C1-type_HTH"/>
</dbReference>
<dbReference type="CDD" id="cd00093">
    <property type="entry name" value="HTH_XRE"/>
    <property type="match status" value="1"/>
</dbReference>
<dbReference type="Pfam" id="PF19054">
    <property type="entry name" value="DUF5753"/>
    <property type="match status" value="1"/>
</dbReference>